<dbReference type="AlphaFoldDB" id="A0A1I2NVA3"/>
<dbReference type="RefSeq" id="WP_165613339.1">
    <property type="nucleotide sequence ID" value="NZ_FOOX01000002.1"/>
</dbReference>
<dbReference type="Proteomes" id="UP000199337">
    <property type="component" value="Unassembled WGS sequence"/>
</dbReference>
<evidence type="ECO:0000313" key="2">
    <source>
        <dbReference type="Proteomes" id="UP000199337"/>
    </source>
</evidence>
<proteinExistence type="predicted"/>
<reference evidence="2" key="1">
    <citation type="submission" date="2016-10" db="EMBL/GenBank/DDBJ databases">
        <authorList>
            <person name="Varghese N."/>
            <person name="Submissions S."/>
        </authorList>
    </citation>
    <scope>NUCLEOTIDE SEQUENCE [LARGE SCALE GENOMIC DNA]</scope>
    <source>
        <strain evidence="2">DSM 17038</strain>
    </source>
</reference>
<name>A0A1I2NVA3_9FIRM</name>
<dbReference type="EMBL" id="FOOX01000002">
    <property type="protein sequence ID" value="SFG06799.1"/>
    <property type="molecule type" value="Genomic_DNA"/>
</dbReference>
<sequence>MSQSTCEPEITRLAHKLKWPVFENYKKHVQSDNSFEENLLTLLRLENEQRDKVKSLR</sequence>
<evidence type="ECO:0000313" key="1">
    <source>
        <dbReference type="EMBL" id="SFG06799.1"/>
    </source>
</evidence>
<organism evidence="1 2">
    <name type="scientific">Desulfotruncus arcticus DSM 17038</name>
    <dbReference type="NCBI Taxonomy" id="1121424"/>
    <lineage>
        <taxon>Bacteria</taxon>
        <taxon>Bacillati</taxon>
        <taxon>Bacillota</taxon>
        <taxon>Clostridia</taxon>
        <taxon>Eubacteriales</taxon>
        <taxon>Desulfallaceae</taxon>
        <taxon>Desulfotruncus</taxon>
    </lineage>
</organism>
<protein>
    <submittedName>
        <fullName evidence="1">Uncharacterized protein</fullName>
    </submittedName>
</protein>
<accession>A0A1I2NVA3</accession>
<keyword evidence="2" id="KW-1185">Reference proteome</keyword>
<gene>
    <name evidence="1" type="ORF">SAMN05660649_00550</name>
</gene>